<dbReference type="Proteomes" id="UP000198925">
    <property type="component" value="Unassembled WGS sequence"/>
</dbReference>
<dbReference type="PANTHER" id="PTHR36152:SF1">
    <property type="entry name" value="UBIQUITIN-LIKE DOMAIN-CONTAINING PROTEIN"/>
    <property type="match status" value="1"/>
</dbReference>
<gene>
    <name evidence="1" type="ORF">SAMN04487779_101165</name>
</gene>
<reference evidence="1 2" key="1">
    <citation type="submission" date="2016-10" db="EMBL/GenBank/DDBJ databases">
        <authorList>
            <person name="de Groot N.N."/>
        </authorList>
    </citation>
    <scope>NUCLEOTIDE SEQUENCE [LARGE SCALE GENOMIC DNA]</scope>
    <source>
        <strain evidence="1 2">CPCC 100156</strain>
    </source>
</reference>
<keyword evidence="2" id="KW-1185">Reference proteome</keyword>
<dbReference type="STRING" id="938405.SAMN02927895_03172"/>
<dbReference type="Gene3D" id="2.30.110.20">
    <property type="entry name" value="Hcp1-like"/>
    <property type="match status" value="1"/>
</dbReference>
<accession>A0A1G6WUN0</accession>
<dbReference type="SUPFAM" id="SSF141452">
    <property type="entry name" value="Hcp1-like"/>
    <property type="match status" value="1"/>
</dbReference>
<proteinExistence type="predicted"/>
<sequence>MPILVKYPDVKGESKITGFDDHFEVSSFQFGVGRAISSAYGTSTREGSVVSVSEITMTKVSDGTTIKLFEEALHGELDNTVEIKFVRTGKGNTPVVYFSVELQGCGVSGFSMSSGGDRPTESISLNFDKVKLGYNPVGDDLSGSQSFYSWDLSTAKGA</sequence>
<dbReference type="EMBL" id="FMZX01000011">
    <property type="protein sequence ID" value="SDD69602.1"/>
    <property type="molecule type" value="Genomic_DNA"/>
</dbReference>
<dbReference type="InterPro" id="IPR008514">
    <property type="entry name" value="T6SS_Hcp"/>
</dbReference>
<evidence type="ECO:0000313" key="1">
    <source>
        <dbReference type="EMBL" id="SDD69602.1"/>
    </source>
</evidence>
<evidence type="ECO:0000313" key="2">
    <source>
        <dbReference type="Proteomes" id="UP000198925"/>
    </source>
</evidence>
<dbReference type="OrthoDB" id="7571664at2"/>
<dbReference type="RefSeq" id="WP_090565283.1">
    <property type="nucleotide sequence ID" value="NZ_FMXZ01000008.1"/>
</dbReference>
<protein>
    <submittedName>
        <fullName evidence="1">Type VI secretion system secreted protein Hcp</fullName>
    </submittedName>
</protein>
<dbReference type="InterPro" id="IPR036624">
    <property type="entry name" value="Hcp1-lik_sf"/>
</dbReference>
<organism evidence="1 2">
    <name type="scientific">Belnapia rosea</name>
    <dbReference type="NCBI Taxonomy" id="938405"/>
    <lineage>
        <taxon>Bacteria</taxon>
        <taxon>Pseudomonadati</taxon>
        <taxon>Pseudomonadota</taxon>
        <taxon>Alphaproteobacteria</taxon>
        <taxon>Acetobacterales</taxon>
        <taxon>Roseomonadaceae</taxon>
        <taxon>Belnapia</taxon>
    </lineage>
</organism>
<dbReference type="InterPro" id="IPR053165">
    <property type="entry name" value="HSI-I_assembly_Hcp1"/>
</dbReference>
<dbReference type="Pfam" id="PF05638">
    <property type="entry name" value="T6SS_HCP"/>
    <property type="match status" value="1"/>
</dbReference>
<dbReference type="PANTHER" id="PTHR36152">
    <property type="entry name" value="CYTOPLASMIC PROTEIN-RELATED"/>
    <property type="match status" value="1"/>
</dbReference>
<dbReference type="AlphaFoldDB" id="A0A1G6WUN0"/>
<name>A0A1G6WUN0_9PROT</name>